<dbReference type="KEGG" id="kak:Kalk_04115"/>
<organism evidence="8 9">
    <name type="scientific">Ketobacter alkanivorans</name>
    <dbReference type="NCBI Taxonomy" id="1917421"/>
    <lineage>
        <taxon>Bacteria</taxon>
        <taxon>Pseudomonadati</taxon>
        <taxon>Pseudomonadota</taxon>
        <taxon>Gammaproteobacteria</taxon>
        <taxon>Pseudomonadales</taxon>
        <taxon>Ketobacteraceae</taxon>
        <taxon>Ketobacter</taxon>
    </lineage>
</organism>
<keyword evidence="4 6" id="KW-0975">Bacterial flagellum</keyword>
<comment type="similarity">
    <text evidence="2 6">Belongs to the flagella basal body rod proteins family.</text>
</comment>
<comment type="function">
    <text evidence="5 6">Structural component of flagellum, the bacterial motility apparatus. Part of the rod structure of flagellar basal body.</text>
</comment>
<evidence type="ECO:0000256" key="4">
    <source>
        <dbReference type="ARBA" id="ARBA00023143"/>
    </source>
</evidence>
<dbReference type="InterPro" id="IPR006300">
    <property type="entry name" value="FlgB"/>
</dbReference>
<comment type="subunit">
    <text evidence="6">The basal body constitutes a major portion of the flagellar organelle and consists of a number of rings mounted on a central rod.</text>
</comment>
<name>A0A2K9LLI0_9GAMM</name>
<accession>A0A2K9LLI0</accession>
<gene>
    <name evidence="8" type="primary">flgB</name>
    <name evidence="8" type="ORF">Kalk_04115</name>
</gene>
<dbReference type="RefSeq" id="WP_101892994.1">
    <property type="nucleotide sequence ID" value="NZ_CP022684.1"/>
</dbReference>
<keyword evidence="8" id="KW-0966">Cell projection</keyword>
<dbReference type="InterPro" id="IPR001444">
    <property type="entry name" value="Flag_bb_rod_N"/>
</dbReference>
<keyword evidence="8" id="KW-0282">Flagellum</keyword>
<feature type="domain" description="Flagellar basal body rod protein N-terminal" evidence="7">
    <location>
        <begin position="15"/>
        <end position="39"/>
    </location>
</feature>
<dbReference type="GO" id="GO:0030694">
    <property type="term" value="C:bacterial-type flagellum basal body, rod"/>
    <property type="evidence" value="ECO:0007669"/>
    <property type="project" value="InterPro"/>
</dbReference>
<evidence type="ECO:0000313" key="8">
    <source>
        <dbReference type="EMBL" id="AUM11654.1"/>
    </source>
</evidence>
<sequence>MAISIDKHIGLYQHALELRSQRANVLANNIANADTPGYKARDIDFQQMLKVRMGETADIVPVESTSANHFIAIPQADTITGLKYRNPTQPAIDGNTVDAQAEKTEFARNTMEYQAAFEFLNGKVKSLMSAIRGD</sequence>
<keyword evidence="8" id="KW-0969">Cilium</keyword>
<evidence type="ECO:0000256" key="1">
    <source>
        <dbReference type="ARBA" id="ARBA00004117"/>
    </source>
</evidence>
<evidence type="ECO:0000256" key="5">
    <source>
        <dbReference type="ARBA" id="ARBA00024934"/>
    </source>
</evidence>
<dbReference type="OrthoDB" id="9788334at2"/>
<dbReference type="InterPro" id="IPR019776">
    <property type="entry name" value="Flagellar_basal_body_rod_CS"/>
</dbReference>
<dbReference type="PIRSF" id="PIRSF002889">
    <property type="entry name" value="Rod_FlgB"/>
    <property type="match status" value="1"/>
</dbReference>
<dbReference type="AlphaFoldDB" id="A0A2K9LLI0"/>
<dbReference type="PANTHER" id="PTHR30435">
    <property type="entry name" value="FLAGELLAR PROTEIN"/>
    <property type="match status" value="1"/>
</dbReference>
<keyword evidence="9" id="KW-1185">Reference proteome</keyword>
<dbReference type="PROSITE" id="PS00588">
    <property type="entry name" value="FLAGELLA_BB_ROD"/>
    <property type="match status" value="1"/>
</dbReference>
<dbReference type="GO" id="GO:0071978">
    <property type="term" value="P:bacterial-type flagellum-dependent swarming motility"/>
    <property type="evidence" value="ECO:0007669"/>
    <property type="project" value="TreeGrafter"/>
</dbReference>
<dbReference type="NCBIfam" id="TIGR01396">
    <property type="entry name" value="FlgB"/>
    <property type="match status" value="1"/>
</dbReference>
<dbReference type="PANTHER" id="PTHR30435:SF12">
    <property type="entry name" value="FLAGELLAR BASAL BODY ROD PROTEIN FLGB"/>
    <property type="match status" value="1"/>
</dbReference>
<proteinExistence type="inferred from homology"/>
<evidence type="ECO:0000256" key="6">
    <source>
        <dbReference type="PIRNR" id="PIRNR002889"/>
    </source>
</evidence>
<comment type="subcellular location">
    <subcellularLocation>
        <location evidence="1 6">Bacterial flagellum basal body</location>
    </subcellularLocation>
</comment>
<dbReference type="Pfam" id="PF00460">
    <property type="entry name" value="Flg_bb_rod"/>
    <property type="match status" value="1"/>
</dbReference>
<evidence type="ECO:0000256" key="3">
    <source>
        <dbReference type="ARBA" id="ARBA00014376"/>
    </source>
</evidence>
<evidence type="ECO:0000313" key="9">
    <source>
        <dbReference type="Proteomes" id="UP000235116"/>
    </source>
</evidence>
<evidence type="ECO:0000259" key="7">
    <source>
        <dbReference type="Pfam" id="PF00460"/>
    </source>
</evidence>
<dbReference type="Proteomes" id="UP000235116">
    <property type="component" value="Chromosome"/>
</dbReference>
<reference evidence="9" key="1">
    <citation type="submission" date="2017-08" db="EMBL/GenBank/DDBJ databases">
        <title>Direct submision.</title>
        <authorList>
            <person name="Kim S.-J."/>
            <person name="Rhee S.-K."/>
        </authorList>
    </citation>
    <scope>NUCLEOTIDE SEQUENCE [LARGE SCALE GENOMIC DNA]</scope>
    <source>
        <strain evidence="9">GI5</strain>
    </source>
</reference>
<dbReference type="EMBL" id="CP022684">
    <property type="protein sequence ID" value="AUM11654.1"/>
    <property type="molecule type" value="Genomic_DNA"/>
</dbReference>
<protein>
    <recommendedName>
        <fullName evidence="3 6">Flagellar basal body rod protein FlgB</fullName>
    </recommendedName>
</protein>
<evidence type="ECO:0000256" key="2">
    <source>
        <dbReference type="ARBA" id="ARBA00009677"/>
    </source>
</evidence>